<reference evidence="1 2" key="1">
    <citation type="journal article" date="2019" name="Commun. Biol.">
        <title>The bagworm genome reveals a unique fibroin gene that provides high tensile strength.</title>
        <authorList>
            <person name="Kono N."/>
            <person name="Nakamura H."/>
            <person name="Ohtoshi R."/>
            <person name="Tomita M."/>
            <person name="Numata K."/>
            <person name="Arakawa K."/>
        </authorList>
    </citation>
    <scope>NUCLEOTIDE SEQUENCE [LARGE SCALE GENOMIC DNA]</scope>
</reference>
<organism evidence="1 2">
    <name type="scientific">Eumeta variegata</name>
    <name type="common">Bagworm moth</name>
    <name type="synonym">Eumeta japonica</name>
    <dbReference type="NCBI Taxonomy" id="151549"/>
    <lineage>
        <taxon>Eukaryota</taxon>
        <taxon>Metazoa</taxon>
        <taxon>Ecdysozoa</taxon>
        <taxon>Arthropoda</taxon>
        <taxon>Hexapoda</taxon>
        <taxon>Insecta</taxon>
        <taxon>Pterygota</taxon>
        <taxon>Neoptera</taxon>
        <taxon>Endopterygota</taxon>
        <taxon>Lepidoptera</taxon>
        <taxon>Glossata</taxon>
        <taxon>Ditrysia</taxon>
        <taxon>Tineoidea</taxon>
        <taxon>Psychidae</taxon>
        <taxon>Oiketicinae</taxon>
        <taxon>Eumeta</taxon>
    </lineage>
</organism>
<gene>
    <name evidence="1" type="ORF">EVAR_97410_1</name>
</gene>
<dbReference type="AlphaFoldDB" id="A0A4C1X0V1"/>
<proteinExistence type="predicted"/>
<dbReference type="EMBL" id="BGZK01000683">
    <property type="protein sequence ID" value="GBP55989.1"/>
    <property type="molecule type" value="Genomic_DNA"/>
</dbReference>
<evidence type="ECO:0000313" key="1">
    <source>
        <dbReference type="EMBL" id="GBP55989.1"/>
    </source>
</evidence>
<sequence length="116" mass="12562">MVLVEFIKRFHSARGNDGSITRYIADGAACTPWVPGRSSAVGDRRPRASVYERRIGYRIGGGGPARLAGPAPRGPLSITAVPKAPPTIHHDRVPRRPLLFTPPPLFCGLPCDRVLK</sequence>
<accession>A0A4C1X0V1</accession>
<keyword evidence="2" id="KW-1185">Reference proteome</keyword>
<name>A0A4C1X0V1_EUMVA</name>
<dbReference type="Proteomes" id="UP000299102">
    <property type="component" value="Unassembled WGS sequence"/>
</dbReference>
<evidence type="ECO:0000313" key="2">
    <source>
        <dbReference type="Proteomes" id="UP000299102"/>
    </source>
</evidence>
<comment type="caution">
    <text evidence="1">The sequence shown here is derived from an EMBL/GenBank/DDBJ whole genome shotgun (WGS) entry which is preliminary data.</text>
</comment>
<protein>
    <submittedName>
        <fullName evidence="1">Uncharacterized protein</fullName>
    </submittedName>
</protein>